<feature type="domain" description="HTH LytTR-type" evidence="1">
    <location>
        <begin position="49"/>
        <end position="152"/>
    </location>
</feature>
<reference evidence="2 3" key="1">
    <citation type="journal article" date="2015" name="Genome Announc.">
        <title>Expanding the biotechnology potential of lactobacilli through comparative genomics of 213 strains and associated genera.</title>
        <authorList>
            <person name="Sun Z."/>
            <person name="Harris H.M."/>
            <person name="McCann A."/>
            <person name="Guo C."/>
            <person name="Argimon S."/>
            <person name="Zhang W."/>
            <person name="Yang X."/>
            <person name="Jeffery I.B."/>
            <person name="Cooney J.C."/>
            <person name="Kagawa T.F."/>
            <person name="Liu W."/>
            <person name="Song Y."/>
            <person name="Salvetti E."/>
            <person name="Wrobel A."/>
            <person name="Rasinkangas P."/>
            <person name="Parkhill J."/>
            <person name="Rea M.C."/>
            <person name="O'Sullivan O."/>
            <person name="Ritari J."/>
            <person name="Douillard F.P."/>
            <person name="Paul Ross R."/>
            <person name="Yang R."/>
            <person name="Briner A.E."/>
            <person name="Felis G.E."/>
            <person name="de Vos W.M."/>
            <person name="Barrangou R."/>
            <person name="Klaenhammer T.R."/>
            <person name="Caufield P.W."/>
            <person name="Cui Y."/>
            <person name="Zhang H."/>
            <person name="O'Toole P.W."/>
        </authorList>
    </citation>
    <scope>NUCLEOTIDE SEQUENCE [LARGE SCALE GENOMIC DNA]</scope>
    <source>
        <strain evidence="2 3">DSM 23365</strain>
    </source>
</reference>
<gene>
    <name evidence="2" type="ORF">FD14_GL001313</name>
</gene>
<dbReference type="InterPro" id="IPR046947">
    <property type="entry name" value="LytR-like"/>
</dbReference>
<keyword evidence="2" id="KW-0238">DNA-binding</keyword>
<accession>A0A0R2F8U6</accession>
<sequence>MGNVVKVRIEIDQTLAEPEIVIRTPAEDAEIRQLLQQLNVPDVPTPPVLTCYKGDTAYYLDLNEILFFETEERQVNAHTADDIFETRHRLYELENLLPGSFMRVSKSAILNVANVFALTHSLSSNVVAFQQSHKQVYVSRRYYPVLKRRLEELEQL</sequence>
<dbReference type="AlphaFoldDB" id="A0A0R2F8U6"/>
<dbReference type="Pfam" id="PF04397">
    <property type="entry name" value="LytTR"/>
    <property type="match status" value="1"/>
</dbReference>
<evidence type="ECO:0000259" key="1">
    <source>
        <dbReference type="PROSITE" id="PS50930"/>
    </source>
</evidence>
<dbReference type="PANTHER" id="PTHR37299">
    <property type="entry name" value="TRANSCRIPTIONAL REGULATOR-RELATED"/>
    <property type="match status" value="1"/>
</dbReference>
<dbReference type="EMBL" id="AYZM01000125">
    <property type="protein sequence ID" value="KRN21188.1"/>
    <property type="molecule type" value="Genomic_DNA"/>
</dbReference>
<protein>
    <submittedName>
        <fullName evidence="2">LytTr DNA-binding domain protein</fullName>
    </submittedName>
</protein>
<dbReference type="PROSITE" id="PS50930">
    <property type="entry name" value="HTH_LYTTR"/>
    <property type="match status" value="1"/>
</dbReference>
<dbReference type="SMART" id="SM00850">
    <property type="entry name" value="LytTR"/>
    <property type="match status" value="1"/>
</dbReference>
<evidence type="ECO:0000313" key="2">
    <source>
        <dbReference type="EMBL" id="KRN21188.1"/>
    </source>
</evidence>
<name>A0A0R2F8U6_9LACO</name>
<keyword evidence="3" id="KW-1185">Reference proteome</keyword>
<dbReference type="InterPro" id="IPR007492">
    <property type="entry name" value="LytTR_DNA-bd_dom"/>
</dbReference>
<dbReference type="Proteomes" id="UP000051442">
    <property type="component" value="Unassembled WGS sequence"/>
</dbReference>
<comment type="caution">
    <text evidence="2">The sequence shown here is derived from an EMBL/GenBank/DDBJ whole genome shotgun (WGS) entry which is preliminary data.</text>
</comment>
<dbReference type="Gene3D" id="2.40.50.1020">
    <property type="entry name" value="LytTr DNA-binding domain"/>
    <property type="match status" value="1"/>
</dbReference>
<organism evidence="2 3">
    <name type="scientific">Secundilactobacillus similis DSM 23365 = JCM 2765</name>
    <dbReference type="NCBI Taxonomy" id="1423804"/>
    <lineage>
        <taxon>Bacteria</taxon>
        <taxon>Bacillati</taxon>
        <taxon>Bacillota</taxon>
        <taxon>Bacilli</taxon>
        <taxon>Lactobacillales</taxon>
        <taxon>Lactobacillaceae</taxon>
        <taxon>Secundilactobacillus</taxon>
    </lineage>
</organism>
<dbReference type="STRING" id="1423804.FD14_GL001313"/>
<dbReference type="PANTHER" id="PTHR37299:SF4">
    <property type="entry name" value="TRANSCRIPTIONAL REGULATOR"/>
    <property type="match status" value="1"/>
</dbReference>
<dbReference type="GO" id="GO:0000156">
    <property type="term" value="F:phosphorelay response regulator activity"/>
    <property type="evidence" value="ECO:0007669"/>
    <property type="project" value="InterPro"/>
</dbReference>
<dbReference type="GO" id="GO:0003677">
    <property type="term" value="F:DNA binding"/>
    <property type="evidence" value="ECO:0007669"/>
    <property type="project" value="UniProtKB-KW"/>
</dbReference>
<proteinExistence type="predicted"/>
<evidence type="ECO:0000313" key="3">
    <source>
        <dbReference type="Proteomes" id="UP000051442"/>
    </source>
</evidence>
<dbReference type="PATRIC" id="fig|1423804.4.peg.1413"/>